<gene>
    <name evidence="1" type="ORF">KME28_18810</name>
</gene>
<proteinExistence type="predicted"/>
<reference evidence="1" key="1">
    <citation type="submission" date="2021-05" db="EMBL/GenBank/DDBJ databases">
        <authorList>
            <person name="Pietrasiak N."/>
            <person name="Ward R."/>
            <person name="Stajich J.E."/>
            <person name="Kurbessoian T."/>
        </authorList>
    </citation>
    <scope>NUCLEOTIDE SEQUENCE</scope>
    <source>
        <strain evidence="1">HA4357-MV3</strain>
    </source>
</reference>
<dbReference type="AlphaFoldDB" id="A0A9E3LU36"/>
<dbReference type="Proteomes" id="UP000813215">
    <property type="component" value="Unassembled WGS sequence"/>
</dbReference>
<accession>A0A9E3LU36</accession>
<dbReference type="SUPFAM" id="SSF55729">
    <property type="entry name" value="Acyl-CoA N-acyltransferases (Nat)"/>
    <property type="match status" value="1"/>
</dbReference>
<organism evidence="1 2">
    <name type="scientific">Pelatocladus maniniholoensis HA4357-MV3</name>
    <dbReference type="NCBI Taxonomy" id="1117104"/>
    <lineage>
        <taxon>Bacteria</taxon>
        <taxon>Bacillati</taxon>
        <taxon>Cyanobacteriota</taxon>
        <taxon>Cyanophyceae</taxon>
        <taxon>Nostocales</taxon>
        <taxon>Nostocaceae</taxon>
        <taxon>Pelatocladus</taxon>
    </lineage>
</organism>
<dbReference type="InterPro" id="IPR016181">
    <property type="entry name" value="Acyl_CoA_acyltransferase"/>
</dbReference>
<dbReference type="EMBL" id="JAHHHW010000110">
    <property type="protein sequence ID" value="MBW4433706.1"/>
    <property type="molecule type" value="Genomic_DNA"/>
</dbReference>
<evidence type="ECO:0000313" key="2">
    <source>
        <dbReference type="Proteomes" id="UP000813215"/>
    </source>
</evidence>
<name>A0A9E3LU36_9NOST</name>
<evidence type="ECO:0000313" key="1">
    <source>
        <dbReference type="EMBL" id="MBW4433706.1"/>
    </source>
</evidence>
<reference evidence="1" key="2">
    <citation type="journal article" date="2022" name="Microbiol. Resour. Announc.">
        <title>Metagenome Sequencing to Explore Phylogenomics of Terrestrial Cyanobacteria.</title>
        <authorList>
            <person name="Ward R.D."/>
            <person name="Stajich J.E."/>
            <person name="Johansen J.R."/>
            <person name="Huntemann M."/>
            <person name="Clum A."/>
            <person name="Foster B."/>
            <person name="Foster B."/>
            <person name="Roux S."/>
            <person name="Palaniappan K."/>
            <person name="Varghese N."/>
            <person name="Mukherjee S."/>
            <person name="Reddy T.B.K."/>
            <person name="Daum C."/>
            <person name="Copeland A."/>
            <person name="Chen I.A."/>
            <person name="Ivanova N.N."/>
            <person name="Kyrpides N.C."/>
            <person name="Shapiro N."/>
            <person name="Eloe-Fadrosh E.A."/>
            <person name="Pietrasiak N."/>
        </authorList>
    </citation>
    <scope>NUCLEOTIDE SEQUENCE</scope>
    <source>
        <strain evidence="1">HA4357-MV3</strain>
    </source>
</reference>
<comment type="caution">
    <text evidence="1">The sequence shown here is derived from an EMBL/GenBank/DDBJ whole genome shotgun (WGS) entry which is preliminary data.</text>
</comment>
<protein>
    <submittedName>
        <fullName evidence="1">Uncharacterized protein</fullName>
    </submittedName>
</protein>
<sequence length="174" mass="20199">MVCKEMMPLLIERLQNESGIALSQNRADSLWERFQDGFAHFVVIQGQIIGCCFIWHDSLKANSESKYVELGTLWVQKQYRTSALLEISNNIKRIAKGKKILGFCKDLKVARFFVMSSLFPFSSIANWKNCPTEVIESCQLEGWHPTDISTQSRYSCVLYLEKNHELTSWYLIYE</sequence>